<dbReference type="PANTHER" id="PTHR13228">
    <property type="entry name" value="CONSERVED OLIGOMERIC GOLGI COMPLEX COMPONENT 5"/>
    <property type="match status" value="1"/>
</dbReference>
<organism evidence="1 2">
    <name type="scientific">Triparma strigata</name>
    <dbReference type="NCBI Taxonomy" id="1606541"/>
    <lineage>
        <taxon>Eukaryota</taxon>
        <taxon>Sar</taxon>
        <taxon>Stramenopiles</taxon>
        <taxon>Ochrophyta</taxon>
        <taxon>Bolidophyceae</taxon>
        <taxon>Parmales</taxon>
        <taxon>Triparmaceae</taxon>
        <taxon>Triparma</taxon>
    </lineage>
</organism>
<proteinExistence type="predicted"/>
<dbReference type="OrthoDB" id="10556084at2759"/>
<dbReference type="Proteomes" id="UP001165085">
    <property type="component" value="Unassembled WGS sequence"/>
</dbReference>
<dbReference type="GO" id="GO:0017119">
    <property type="term" value="C:Golgi transport complex"/>
    <property type="evidence" value="ECO:0007669"/>
    <property type="project" value="InterPro"/>
</dbReference>
<keyword evidence="2" id="KW-1185">Reference proteome</keyword>
<dbReference type="AlphaFoldDB" id="A0A9W7E053"/>
<reference evidence="2" key="1">
    <citation type="journal article" date="2023" name="Commun. Biol.">
        <title>Genome analysis of Parmales, the sister group of diatoms, reveals the evolutionary specialization of diatoms from phago-mixotrophs to photoautotrophs.</title>
        <authorList>
            <person name="Ban H."/>
            <person name="Sato S."/>
            <person name="Yoshikawa S."/>
            <person name="Yamada K."/>
            <person name="Nakamura Y."/>
            <person name="Ichinomiya M."/>
            <person name="Sato N."/>
            <person name="Blanc-Mathieu R."/>
            <person name="Endo H."/>
            <person name="Kuwata A."/>
            <person name="Ogata H."/>
        </authorList>
    </citation>
    <scope>NUCLEOTIDE SEQUENCE [LARGE SCALE GENOMIC DNA]</scope>
    <source>
        <strain evidence="2">NIES 3701</strain>
    </source>
</reference>
<sequence length="760" mass="85025">MTSPSTNCQSPDEISAEIQTLKSQIGELLTNNLQSITSSASLTAHSNSEAQASLIKSKASEIRDVALRIKDRTSRLKSVTSHTLETSTSTFTLEKNLMKLSNVLKTLSLTTIHSQTLSSPSSQNISLLSLPQLLHLCTSIRLILESSTPDLQNITMYKESYEIASNKKVEILSQADLLLTHSLQTLTGLPNVLRLYSSLSSLSPKLHSLRTSLTNSLSTLYKTYLNNLPNLSSPPTNYSTYDVDSMLINNSSTPTSLRKSQRSQHNVIKSTTDKTVEAAKKIMEDCRFIDEAVKEIEVEGGFMEDIFREVWKEFMYVEEGWKVVYPFFRRSHIEMFNRNFIVGGDEIVSSEIEMRYKNLLLGTNADPTSLDIKPHCEISSPITRIFMEQLEPWTSKFLEESEGRLMGLLDLMFPKVSHDDAGLPSKYDVNKFVGMIKEEYMLAEAREGGGEMGMCEEIGEGVGRVLKVLGERAGRGVRRKSGTENLQLLNVLEQLSLSLENALHQIYVEPYMPAVTKEQIGVTQKCQARLNNVVDSTLGAVKKEVIAAVEEEMVEKASEGIEKFKKVTVLEGKLKEVSLALKGKVSKSVKVEVMKRVAIRTLKTFLTYLSLSPAPVTGLLEATQGFELSIRTFYDLETDETAADVLAELKAWKVLASTDIPWDQNSGEAVLDLLKSSSLDTDLRRSTLLHFLLQSSSDLVSSPYHRKNFTREAYAAWVVKHENEAKGEVQKCLEEWRKRTEGKETVERDKIIEAVVMGLM</sequence>
<accession>A0A9W7E053</accession>
<dbReference type="GO" id="GO:0006891">
    <property type="term" value="P:intra-Golgi vesicle-mediated transport"/>
    <property type="evidence" value="ECO:0007669"/>
    <property type="project" value="InterPro"/>
</dbReference>
<protein>
    <submittedName>
        <fullName evidence="1">Uncharacterized protein</fullName>
    </submittedName>
</protein>
<dbReference type="PANTHER" id="PTHR13228:SF3">
    <property type="entry name" value="CONSERVED OLIGOMERIC GOLGI COMPLEX SUBUNIT 5"/>
    <property type="match status" value="1"/>
</dbReference>
<name>A0A9W7E053_9STRA</name>
<comment type="caution">
    <text evidence="1">The sequence shown here is derived from an EMBL/GenBank/DDBJ whole genome shotgun (WGS) entry which is preliminary data.</text>
</comment>
<evidence type="ECO:0000313" key="2">
    <source>
        <dbReference type="Proteomes" id="UP001165085"/>
    </source>
</evidence>
<evidence type="ECO:0000313" key="1">
    <source>
        <dbReference type="EMBL" id="GMH61083.1"/>
    </source>
</evidence>
<dbReference type="EMBL" id="BRXY01000069">
    <property type="protein sequence ID" value="GMH61083.1"/>
    <property type="molecule type" value="Genomic_DNA"/>
</dbReference>
<dbReference type="InterPro" id="IPR019465">
    <property type="entry name" value="Cog5"/>
</dbReference>
<gene>
    <name evidence="1" type="ORF">TrST_g377</name>
</gene>